<dbReference type="EMBL" id="JAUQSX010000007">
    <property type="protein sequence ID" value="MDO7847755.1"/>
    <property type="molecule type" value="Genomic_DNA"/>
</dbReference>
<evidence type="ECO:0000256" key="1">
    <source>
        <dbReference type="SAM" id="SignalP"/>
    </source>
</evidence>
<evidence type="ECO:0000313" key="2">
    <source>
        <dbReference type="EMBL" id="MDO7847755.1"/>
    </source>
</evidence>
<protein>
    <submittedName>
        <fullName evidence="2">Uncharacterized protein</fullName>
    </submittedName>
</protein>
<comment type="caution">
    <text evidence="2">The sequence shown here is derived from an EMBL/GenBank/DDBJ whole genome shotgun (WGS) entry which is preliminary data.</text>
</comment>
<organism evidence="2 3">
    <name type="scientific">Hymenobacter mellowenesis</name>
    <dbReference type="NCBI Taxonomy" id="3063995"/>
    <lineage>
        <taxon>Bacteria</taxon>
        <taxon>Pseudomonadati</taxon>
        <taxon>Bacteroidota</taxon>
        <taxon>Cytophagia</taxon>
        <taxon>Cytophagales</taxon>
        <taxon>Hymenobacteraceae</taxon>
        <taxon>Hymenobacter</taxon>
    </lineage>
</organism>
<gene>
    <name evidence="2" type="ORF">Q5H92_15410</name>
</gene>
<keyword evidence="1" id="KW-0732">Signal</keyword>
<proteinExistence type="predicted"/>
<feature type="chain" id="PRO_5045684356" evidence="1">
    <location>
        <begin position="26"/>
        <end position="121"/>
    </location>
</feature>
<reference evidence="2" key="1">
    <citation type="submission" date="2023-07" db="EMBL/GenBank/DDBJ databases">
        <authorList>
            <person name="Kim M.K."/>
        </authorList>
    </citation>
    <scope>NUCLEOTIDE SEQUENCE</scope>
    <source>
        <strain evidence="2">M29</strain>
    </source>
</reference>
<accession>A0ABT9AD23</accession>
<keyword evidence="3" id="KW-1185">Reference proteome</keyword>
<evidence type="ECO:0000313" key="3">
    <source>
        <dbReference type="Proteomes" id="UP001167796"/>
    </source>
</evidence>
<feature type="signal peptide" evidence="1">
    <location>
        <begin position="1"/>
        <end position="25"/>
    </location>
</feature>
<name>A0ABT9AD23_9BACT</name>
<sequence length="121" mass="13142">MMRHVNKFLLALPFACLAIPACSPACNGSIETTVLFAKPGPQGVGRRIYVDVVNKPDLGIKQTLLYEGKEFGTFPHVVVINDPTNRYASNRSICFSKFKNNAAATGGDLTEEGLPEITVEE</sequence>
<dbReference type="RefSeq" id="WP_305012434.1">
    <property type="nucleotide sequence ID" value="NZ_JAUQSX010000007.1"/>
</dbReference>
<dbReference type="Proteomes" id="UP001167796">
    <property type="component" value="Unassembled WGS sequence"/>
</dbReference>